<reference evidence="2 3" key="2">
    <citation type="journal article" date="2015" name="Stand. Genomic Sci.">
        <title>The complete genome sequence of the rumen methanogen Methanosarcina barkeri CM1.</title>
        <authorList>
            <person name="Lambie S.C."/>
            <person name="Kelly W.J."/>
            <person name="Leahy S.C."/>
            <person name="Li D."/>
            <person name="Reilly K."/>
            <person name="McAllister T.A."/>
            <person name="Valle E.R."/>
            <person name="Attwood G.T."/>
            <person name="Altermann E."/>
        </authorList>
    </citation>
    <scope>NUCLEOTIDE SEQUENCE [LARGE SCALE GENOMIC DNA]</scope>
    <source>
        <strain evidence="2 3">CM1</strain>
    </source>
</reference>
<gene>
    <name evidence="2" type="ORF">MCM1_1624</name>
</gene>
<dbReference type="RefSeq" id="WP_053010639.1">
    <property type="nucleotide sequence ID" value="NZ_CP008746.1"/>
</dbReference>
<keyword evidence="1" id="KW-0175">Coiled coil</keyword>
<dbReference type="SUPFAM" id="SSF48371">
    <property type="entry name" value="ARM repeat"/>
    <property type="match status" value="1"/>
</dbReference>
<evidence type="ECO:0000256" key="1">
    <source>
        <dbReference type="SAM" id="Coils"/>
    </source>
</evidence>
<dbReference type="GeneID" id="24885320"/>
<dbReference type="AlphaFoldDB" id="A0A0G3CD66"/>
<feature type="coiled-coil region" evidence="1">
    <location>
        <begin position="518"/>
        <end position="571"/>
    </location>
</feature>
<protein>
    <submittedName>
        <fullName evidence="2">HEAT repeat-containing protein</fullName>
    </submittedName>
</protein>
<dbReference type="Pfam" id="PF13646">
    <property type="entry name" value="HEAT_2"/>
    <property type="match status" value="1"/>
</dbReference>
<accession>A0A0G3CD66</accession>
<sequence length="667" mass="76735">MIDQEKIHNQCISNDPKERNKALEQLESDFLLLPDKQKAWDYLIKLTSDKDSSVRSKAASTLCSVYSHVPDKEIAWSDLIRLTKSGPAVPIFHRLLNRNSKIDVRKEAAKALVSSFPHMPDKQKAWDDLHKLINDKDWHVKYIAAFTIGFSFSDLPDKQQAWSDLYRLMKDDTYLLRPVAAAALGSAFEYVPDKQKALNDLIKLTTSENSDVRRGTASALGFAYSNVPDKQKLWNILIELSSDQNRNVRNYANHSLGKICIFQASIAEKEIDYKNKLETAIKFFEKASQESEPWSNPSQFCLPFYRSFHTIIFERQEAKEEVNKYLEEAKEAVQGSKNKELLFEAVDNLANAVKQVQNLENMDLEAKKSELSFYRDYCDHASELMRDVEGKAPSAAQVIRKSFPILDRNLKELLEGVKKKAKIVCQTSQGTPTQEIARDVNREVQKLEIGNQDEMDLSASKLALVLKSKIPHNPENKEIFNLIESVMNERDLVKQYRNLFTIITLIPTINVVPVEPVIEKIESSKREMLEEIRKVSEKREVLEEIRKVSEKREVLEEIRKVSEKREVLEEIRKVSEKVDDVVVYVKPGIHEDLILHLGPLTPYGGIEYTLTIPLNELSYSEIKDELNEISGKRINKLSQLPKKIAKIVEDYLLRNKMEDLLNKLRSF</sequence>
<evidence type="ECO:0000313" key="2">
    <source>
        <dbReference type="EMBL" id="AKJ38660.1"/>
    </source>
</evidence>
<name>A0A0G3CD66_METBA</name>
<dbReference type="EMBL" id="CP008746">
    <property type="protein sequence ID" value="AKJ38660.1"/>
    <property type="molecule type" value="Genomic_DNA"/>
</dbReference>
<dbReference type="InterPro" id="IPR011989">
    <property type="entry name" value="ARM-like"/>
</dbReference>
<dbReference type="InterPro" id="IPR016024">
    <property type="entry name" value="ARM-type_fold"/>
</dbReference>
<dbReference type="GO" id="GO:0016491">
    <property type="term" value="F:oxidoreductase activity"/>
    <property type="evidence" value="ECO:0007669"/>
    <property type="project" value="TreeGrafter"/>
</dbReference>
<dbReference type="Proteomes" id="UP000035331">
    <property type="component" value="Chromosome"/>
</dbReference>
<proteinExistence type="predicted"/>
<reference evidence="3" key="1">
    <citation type="submission" date="2014-06" db="EMBL/GenBank/DDBJ databases">
        <title>The complete genome sequence of Methanosarcina barkeri CM1.</title>
        <authorList>
            <consortium name="Pastoral Greenhouse Gas Research Consortium"/>
            <person name="Lambie S.C."/>
            <person name="Leahy S.C."/>
            <person name="Kelly W.J."/>
            <person name="Li D."/>
            <person name="Reilly K."/>
            <person name="Attwood G.T."/>
            <person name="Altermann E."/>
        </authorList>
    </citation>
    <scope>NUCLEOTIDE SEQUENCE [LARGE SCALE GENOMIC DNA]</scope>
    <source>
        <strain evidence="3">CM1</strain>
    </source>
</reference>
<dbReference type="PANTHER" id="PTHR12697:SF5">
    <property type="entry name" value="DEOXYHYPUSINE HYDROXYLASE"/>
    <property type="match status" value="1"/>
</dbReference>
<dbReference type="PATRIC" id="fig|796385.3.peg.2031"/>
<evidence type="ECO:0000313" key="3">
    <source>
        <dbReference type="Proteomes" id="UP000035331"/>
    </source>
</evidence>
<feature type="coiled-coil region" evidence="1">
    <location>
        <begin position="315"/>
        <end position="362"/>
    </location>
</feature>
<organism evidence="2 3">
    <name type="scientific">Methanosarcina barkeri CM1</name>
    <dbReference type="NCBI Taxonomy" id="796385"/>
    <lineage>
        <taxon>Archaea</taxon>
        <taxon>Methanobacteriati</taxon>
        <taxon>Methanobacteriota</taxon>
        <taxon>Stenosarchaea group</taxon>
        <taxon>Methanomicrobia</taxon>
        <taxon>Methanosarcinales</taxon>
        <taxon>Methanosarcinaceae</taxon>
        <taxon>Methanosarcina</taxon>
    </lineage>
</organism>
<dbReference type="PANTHER" id="PTHR12697">
    <property type="entry name" value="PBS LYASE HEAT-LIKE PROTEIN"/>
    <property type="match status" value="1"/>
</dbReference>
<dbReference type="Gene3D" id="1.25.10.10">
    <property type="entry name" value="Leucine-rich Repeat Variant"/>
    <property type="match status" value="1"/>
</dbReference>